<dbReference type="EMBL" id="CAJVPT010037777">
    <property type="protein sequence ID" value="CAG8718404.1"/>
    <property type="molecule type" value="Genomic_DNA"/>
</dbReference>
<evidence type="ECO:0000313" key="1">
    <source>
        <dbReference type="EMBL" id="CAG8718404.1"/>
    </source>
</evidence>
<evidence type="ECO:0000313" key="2">
    <source>
        <dbReference type="Proteomes" id="UP000789525"/>
    </source>
</evidence>
<name>A0ACA9PQY6_9GLOM</name>
<gene>
    <name evidence="1" type="ORF">ACOLOM_LOCUS11018</name>
</gene>
<reference evidence="1" key="1">
    <citation type="submission" date="2021-06" db="EMBL/GenBank/DDBJ databases">
        <authorList>
            <person name="Kallberg Y."/>
            <person name="Tangrot J."/>
            <person name="Rosling A."/>
        </authorList>
    </citation>
    <scope>NUCLEOTIDE SEQUENCE</scope>
    <source>
        <strain evidence="1">CL356</strain>
    </source>
</reference>
<comment type="caution">
    <text evidence="1">The sequence shown here is derived from an EMBL/GenBank/DDBJ whole genome shotgun (WGS) entry which is preliminary data.</text>
</comment>
<sequence length="78" mass="8420">MSYWKGNETCADFALRRSLPVCLFDPFQPHPDICRLPATSTSPTTILSNTTSKCSATGLSADSNQESLFDCTDFGVPG</sequence>
<feature type="non-terminal residue" evidence="1">
    <location>
        <position position="78"/>
    </location>
</feature>
<organism evidence="1 2">
    <name type="scientific">Acaulospora colombiana</name>
    <dbReference type="NCBI Taxonomy" id="27376"/>
    <lineage>
        <taxon>Eukaryota</taxon>
        <taxon>Fungi</taxon>
        <taxon>Fungi incertae sedis</taxon>
        <taxon>Mucoromycota</taxon>
        <taxon>Glomeromycotina</taxon>
        <taxon>Glomeromycetes</taxon>
        <taxon>Diversisporales</taxon>
        <taxon>Acaulosporaceae</taxon>
        <taxon>Acaulospora</taxon>
    </lineage>
</organism>
<dbReference type="Proteomes" id="UP000789525">
    <property type="component" value="Unassembled WGS sequence"/>
</dbReference>
<protein>
    <submittedName>
        <fullName evidence="1">9317_t:CDS:1</fullName>
    </submittedName>
</protein>
<proteinExistence type="predicted"/>
<accession>A0ACA9PQY6</accession>
<keyword evidence="2" id="KW-1185">Reference proteome</keyword>